<dbReference type="EMBL" id="CP001403">
    <property type="protein sequence ID" value="ACP46276.1"/>
    <property type="molecule type" value="Genomic_DNA"/>
</dbReference>
<evidence type="ECO:0008006" key="3">
    <source>
        <dbReference type="Google" id="ProtNLM"/>
    </source>
</evidence>
<proteinExistence type="predicted"/>
<dbReference type="KEGG" id="siy:YG5714_2021"/>
<dbReference type="GeneID" id="7805577"/>
<dbReference type="RefSeq" id="WP_012716432.1">
    <property type="nucleotide sequence ID" value="NC_012622.1"/>
</dbReference>
<name>C3N7Y9_SACI7</name>
<gene>
    <name evidence="1" type="ordered locus">YG5714_2021</name>
</gene>
<accession>C3N7Y9</accession>
<evidence type="ECO:0000313" key="2">
    <source>
        <dbReference type="Proteomes" id="UP000002308"/>
    </source>
</evidence>
<protein>
    <recommendedName>
        <fullName evidence="3">Type I restriction enzyme R protein N-terminal domain-containing protein</fullName>
    </recommendedName>
</protein>
<sequence length="163" mass="19296">MLSGIFSKIKYRHSGGIHKKSLIKEIFRAPTYERFLRAEFFRILANNNLIPRSEYSVTHENKMVRPDLVIFTKNSNKPLLVLEFKSEYTPSMFSQAYKYKKALNPYYYGEVYGTKNSVRVNIFDMQDQCIINDYIKFDNPYLNEDEVISIIKKLQQNSKSEDH</sequence>
<evidence type="ECO:0000313" key="1">
    <source>
        <dbReference type="EMBL" id="ACP46276.1"/>
    </source>
</evidence>
<dbReference type="AlphaFoldDB" id="C3N7Y9"/>
<dbReference type="HOGENOM" id="CLU_1623535_0_0_2"/>
<organism evidence="1 2">
    <name type="scientific">Saccharolobus islandicus (strain Y.G.57.14 / Yellowstone #1)</name>
    <name type="common">Sulfolobus islandicus</name>
    <dbReference type="NCBI Taxonomy" id="439386"/>
    <lineage>
        <taxon>Archaea</taxon>
        <taxon>Thermoproteota</taxon>
        <taxon>Thermoprotei</taxon>
        <taxon>Sulfolobales</taxon>
        <taxon>Sulfolobaceae</taxon>
        <taxon>Saccharolobus</taxon>
    </lineage>
</organism>
<dbReference type="Proteomes" id="UP000002308">
    <property type="component" value="Chromosome"/>
</dbReference>
<reference evidence="1 2" key="1">
    <citation type="journal article" date="2009" name="Proc. Natl. Acad. Sci. U.S.A.">
        <title>Biogeography of the Sulfolobus islandicus pan-genome.</title>
        <authorList>
            <person name="Reno M.L."/>
            <person name="Held N.L."/>
            <person name="Fields C.J."/>
            <person name="Burke P.V."/>
            <person name="Whitaker R.J."/>
        </authorList>
    </citation>
    <scope>NUCLEOTIDE SEQUENCE [LARGE SCALE GENOMIC DNA]</scope>
    <source>
        <strain evidence="2">Y.G.57.14 / Yellowstone #1</strain>
    </source>
</reference>